<dbReference type="InterPro" id="IPR035979">
    <property type="entry name" value="RBD_domain_sf"/>
</dbReference>
<evidence type="ECO:0000259" key="2">
    <source>
        <dbReference type="SMART" id="SM00666"/>
    </source>
</evidence>
<protein>
    <recommendedName>
        <fullName evidence="2">PB1 domain-containing protein</fullName>
    </recommendedName>
</protein>
<dbReference type="SUPFAM" id="SSF52058">
    <property type="entry name" value="L domain-like"/>
    <property type="match status" value="1"/>
</dbReference>
<dbReference type="InterPro" id="IPR053198">
    <property type="entry name" value="Gynoecium_Dev_Regulator"/>
</dbReference>
<organism evidence="3 4">
    <name type="scientific">Eleusine coracana subsp. coracana</name>
    <dbReference type="NCBI Taxonomy" id="191504"/>
    <lineage>
        <taxon>Eukaryota</taxon>
        <taxon>Viridiplantae</taxon>
        <taxon>Streptophyta</taxon>
        <taxon>Embryophyta</taxon>
        <taxon>Tracheophyta</taxon>
        <taxon>Spermatophyta</taxon>
        <taxon>Magnoliopsida</taxon>
        <taxon>Liliopsida</taxon>
        <taxon>Poales</taxon>
        <taxon>Poaceae</taxon>
        <taxon>PACMAD clade</taxon>
        <taxon>Chloridoideae</taxon>
        <taxon>Cynodonteae</taxon>
        <taxon>Eleusininae</taxon>
        <taxon>Eleusine</taxon>
    </lineage>
</organism>
<dbReference type="InterPro" id="IPR012677">
    <property type="entry name" value="Nucleotide-bd_a/b_plait_sf"/>
</dbReference>
<dbReference type="EMBL" id="BQKI01000079">
    <property type="protein sequence ID" value="GJN27060.1"/>
    <property type="molecule type" value="Genomic_DNA"/>
</dbReference>
<dbReference type="GO" id="GO:0003676">
    <property type="term" value="F:nucleic acid binding"/>
    <property type="evidence" value="ECO:0007669"/>
    <property type="project" value="InterPro"/>
</dbReference>
<name>A0AAV5EXZ5_ELECO</name>
<evidence type="ECO:0000313" key="3">
    <source>
        <dbReference type="EMBL" id="GJN27060.1"/>
    </source>
</evidence>
<dbReference type="InterPro" id="IPR000270">
    <property type="entry name" value="PB1_dom"/>
</dbReference>
<reference evidence="3" key="1">
    <citation type="journal article" date="2018" name="DNA Res.">
        <title>Multiple hybrid de novo genome assembly of finger millet, an orphan allotetraploid crop.</title>
        <authorList>
            <person name="Hatakeyama M."/>
            <person name="Aluri S."/>
            <person name="Balachadran M.T."/>
            <person name="Sivarajan S.R."/>
            <person name="Patrignani A."/>
            <person name="Gruter S."/>
            <person name="Poveda L."/>
            <person name="Shimizu-Inatsugi R."/>
            <person name="Baeten J."/>
            <person name="Francoijs K.J."/>
            <person name="Nataraja K.N."/>
            <person name="Reddy Y.A.N."/>
            <person name="Phadnis S."/>
            <person name="Ravikumar R.L."/>
            <person name="Schlapbach R."/>
            <person name="Sreeman S.M."/>
            <person name="Shimizu K.K."/>
        </authorList>
    </citation>
    <scope>NUCLEOTIDE SEQUENCE</scope>
</reference>
<gene>
    <name evidence="3" type="primary">gb15043</name>
    <name evidence="3" type="ORF">PR202_gb15043</name>
</gene>
<evidence type="ECO:0000256" key="1">
    <source>
        <dbReference type="SAM" id="MobiDB-lite"/>
    </source>
</evidence>
<dbReference type="SUPFAM" id="SSF54928">
    <property type="entry name" value="RNA-binding domain, RBD"/>
    <property type="match status" value="1"/>
</dbReference>
<reference evidence="3" key="2">
    <citation type="submission" date="2021-12" db="EMBL/GenBank/DDBJ databases">
        <title>Resequencing data analysis of finger millet.</title>
        <authorList>
            <person name="Hatakeyama M."/>
            <person name="Aluri S."/>
            <person name="Balachadran M.T."/>
            <person name="Sivarajan S.R."/>
            <person name="Poveda L."/>
            <person name="Shimizu-Inatsugi R."/>
            <person name="Schlapbach R."/>
            <person name="Sreeman S.M."/>
            <person name="Shimizu K.K."/>
        </authorList>
    </citation>
    <scope>NUCLEOTIDE SEQUENCE</scope>
</reference>
<dbReference type="Pfam" id="PF00564">
    <property type="entry name" value="PB1"/>
    <property type="match status" value="1"/>
</dbReference>
<feature type="domain" description="PB1" evidence="2">
    <location>
        <begin position="62"/>
        <end position="152"/>
    </location>
</feature>
<dbReference type="CDD" id="cd06410">
    <property type="entry name" value="PB1_UP2"/>
    <property type="match status" value="1"/>
</dbReference>
<keyword evidence="4" id="KW-1185">Reference proteome</keyword>
<comment type="caution">
    <text evidence="3">The sequence shown here is derived from an EMBL/GenBank/DDBJ whole genome shotgun (WGS) entry which is preliminary data.</text>
</comment>
<feature type="region of interest" description="Disordered" evidence="1">
    <location>
        <begin position="1"/>
        <end position="34"/>
    </location>
</feature>
<dbReference type="InterPro" id="IPR032675">
    <property type="entry name" value="LRR_dom_sf"/>
</dbReference>
<sequence>MDPSRAIGHGTGGGYPESTDYPPSSRGSNHNPRDELLATSVKDTRRRLLLMCSFGGRIVKRPTDSSLCYLGGETRMVKIDRQASLADLRAMLSQYFAGGRLISLKYKIPGVHLDSLISIFTEEDLKIFISECDRAENAVVSRSRIRLFVFEAGKPEPISSVASLPVLSENTTTLHKNVAEQKERPSRTLFVRNISSNVEDSDLLALFGTAMNELQNKPLRRRNMDIYFTEDSFNKDLDEGALVVSTIDPSLSSKEILQTFRAYGEVREIRDRPQETNNKFIVAEYYDTRAAHAARQSLICGETMKNESVFPDGMYMKYDFELESHQQGSGLKPQARRPDTSKYAYSELKSEDCLFSLEDDDHAQGSLENVKAGDNCKEAKLINKKYLKNLTLEWSDNNENLEDDNDEIAAEVFQSLEPSSHLESLTVRNYSGSLFPVWIEKSPFDNLQSITLDSCYNCCMLPALGDLQSLRHLCLRKMYAPKTFGYTCSLSEEDNGGKFPALELLKLWEMYELDGWIGVKDGDFPRLHTVSIVGCPILKSLPRLPSLVDLFLHRCNQLPEIPELVKLKSLKIEGFQDMVSLDLPQRLPALKNLEIIRCNKLESLVDLSTLSSIERLKIVKCPNLDVVNKWQHHFKNIRTSSSR</sequence>
<dbReference type="SUPFAM" id="SSF54277">
    <property type="entry name" value="CAD &amp; PB1 domains"/>
    <property type="match status" value="1"/>
</dbReference>
<dbReference type="InterPro" id="IPR056789">
    <property type="entry name" value="LRR_R13L1-DRL21"/>
</dbReference>
<evidence type="ECO:0000313" key="4">
    <source>
        <dbReference type="Proteomes" id="UP001054889"/>
    </source>
</evidence>
<dbReference type="Pfam" id="PF25019">
    <property type="entry name" value="LRR_R13L1-DRL21"/>
    <property type="match status" value="1"/>
</dbReference>
<dbReference type="Gene3D" id="3.30.70.330">
    <property type="match status" value="1"/>
</dbReference>
<dbReference type="PANTHER" id="PTHR31066:SF27">
    <property type="entry name" value="EXPRESSED PROTEIN"/>
    <property type="match status" value="1"/>
</dbReference>
<dbReference type="Proteomes" id="UP001054889">
    <property type="component" value="Unassembled WGS sequence"/>
</dbReference>
<accession>A0AAV5EXZ5</accession>
<dbReference type="PANTHER" id="PTHR31066">
    <property type="entry name" value="OS05G0427100 PROTEIN-RELATED"/>
    <property type="match status" value="1"/>
</dbReference>
<proteinExistence type="predicted"/>
<dbReference type="AlphaFoldDB" id="A0AAV5EXZ5"/>
<dbReference type="SMART" id="SM00666">
    <property type="entry name" value="PB1"/>
    <property type="match status" value="1"/>
</dbReference>
<dbReference type="Gene3D" id="3.80.10.10">
    <property type="entry name" value="Ribonuclease Inhibitor"/>
    <property type="match status" value="2"/>
</dbReference>
<feature type="compositionally biased region" description="Polar residues" evidence="1">
    <location>
        <begin position="21"/>
        <end position="30"/>
    </location>
</feature>